<dbReference type="SUPFAM" id="SSF81296">
    <property type="entry name" value="E set domains"/>
    <property type="match status" value="1"/>
</dbReference>
<feature type="compositionally biased region" description="Basic and acidic residues" evidence="5">
    <location>
        <begin position="14"/>
        <end position="24"/>
    </location>
</feature>
<dbReference type="Gene3D" id="2.70.50.40">
    <property type="entry name" value="GMP phosphodiesterase, delta subunit"/>
    <property type="match status" value="1"/>
</dbReference>
<accession>A0AA85ISY9</accession>
<dbReference type="InterPro" id="IPR037036">
    <property type="entry name" value="PDED_dom_sf"/>
</dbReference>
<organism evidence="7 8">
    <name type="scientific">Trichobilharzia regenti</name>
    <name type="common">Nasal bird schistosome</name>
    <dbReference type="NCBI Taxonomy" id="157069"/>
    <lineage>
        <taxon>Eukaryota</taxon>
        <taxon>Metazoa</taxon>
        <taxon>Spiralia</taxon>
        <taxon>Lophotrochozoa</taxon>
        <taxon>Platyhelminthes</taxon>
        <taxon>Trematoda</taxon>
        <taxon>Digenea</taxon>
        <taxon>Strigeidida</taxon>
        <taxon>Schistosomatoidea</taxon>
        <taxon>Schistosomatidae</taxon>
        <taxon>Trichobilharzia</taxon>
    </lineage>
</organism>
<reference evidence="8" key="2">
    <citation type="submission" date="2023-11" db="UniProtKB">
        <authorList>
            <consortium name="WormBaseParasite"/>
        </authorList>
    </citation>
    <scope>IDENTIFICATION</scope>
</reference>
<dbReference type="PANTHER" id="PTHR12951:SF1">
    <property type="entry name" value="PROTEIN UNC-119 HOMOLOG"/>
    <property type="match status" value="1"/>
</dbReference>
<dbReference type="AlphaFoldDB" id="A0AA85ISY9"/>
<dbReference type="GO" id="GO:0005929">
    <property type="term" value="C:cilium"/>
    <property type="evidence" value="ECO:0007669"/>
    <property type="project" value="TreeGrafter"/>
</dbReference>
<evidence type="ECO:0000256" key="5">
    <source>
        <dbReference type="SAM" id="MobiDB-lite"/>
    </source>
</evidence>
<keyword evidence="3" id="KW-0653">Protein transport</keyword>
<keyword evidence="7" id="KW-1185">Reference proteome</keyword>
<keyword evidence="2" id="KW-0813">Transport</keyword>
<dbReference type="GO" id="GO:0008289">
    <property type="term" value="F:lipid binding"/>
    <property type="evidence" value="ECO:0007669"/>
    <property type="project" value="UniProtKB-KW"/>
</dbReference>
<name>A0AA85ISY9_TRIRE</name>
<evidence type="ECO:0000256" key="2">
    <source>
        <dbReference type="ARBA" id="ARBA00022448"/>
    </source>
</evidence>
<evidence type="ECO:0000259" key="6">
    <source>
        <dbReference type="Pfam" id="PF05351"/>
    </source>
</evidence>
<comment type="similarity">
    <text evidence="1">Belongs to the PDE6D/unc-119 family.</text>
</comment>
<dbReference type="GO" id="GO:0060271">
    <property type="term" value="P:cilium assembly"/>
    <property type="evidence" value="ECO:0007669"/>
    <property type="project" value="TreeGrafter"/>
</dbReference>
<evidence type="ECO:0000313" key="7">
    <source>
        <dbReference type="Proteomes" id="UP000050795"/>
    </source>
</evidence>
<evidence type="ECO:0000256" key="3">
    <source>
        <dbReference type="ARBA" id="ARBA00022927"/>
    </source>
</evidence>
<evidence type="ECO:0000256" key="4">
    <source>
        <dbReference type="ARBA" id="ARBA00023121"/>
    </source>
</evidence>
<feature type="region of interest" description="Disordered" evidence="5">
    <location>
        <begin position="1"/>
        <end position="24"/>
    </location>
</feature>
<dbReference type="Proteomes" id="UP000050795">
    <property type="component" value="Unassembled WGS sequence"/>
</dbReference>
<reference evidence="7" key="1">
    <citation type="submission" date="2022-06" db="EMBL/GenBank/DDBJ databases">
        <authorList>
            <person name="Berger JAMES D."/>
            <person name="Berger JAMES D."/>
        </authorList>
    </citation>
    <scope>NUCLEOTIDE SEQUENCE [LARGE SCALE GENOMIC DNA]</scope>
</reference>
<keyword evidence="4" id="KW-0446">Lipid-binding</keyword>
<dbReference type="Pfam" id="PF05351">
    <property type="entry name" value="GMP_PDE_delta"/>
    <property type="match status" value="1"/>
</dbReference>
<dbReference type="InterPro" id="IPR008015">
    <property type="entry name" value="PDED_dom"/>
</dbReference>
<feature type="domain" description="GMP phosphodiesterase delta subunit" evidence="6">
    <location>
        <begin position="61"/>
        <end position="210"/>
    </location>
</feature>
<dbReference type="FunFam" id="2.70.50.40:FF:000003">
    <property type="entry name" value="UNC119 homologue, putative"/>
    <property type="match status" value="1"/>
</dbReference>
<evidence type="ECO:0000256" key="1">
    <source>
        <dbReference type="ARBA" id="ARBA00008102"/>
    </source>
</evidence>
<dbReference type="InterPro" id="IPR051519">
    <property type="entry name" value="PDE6D_unc-119_myristoyl-bd"/>
</dbReference>
<protein>
    <recommendedName>
        <fullName evidence="6">GMP phosphodiesterase delta subunit domain-containing protein</fullName>
    </recommendedName>
</protein>
<proteinExistence type="inferred from homology"/>
<evidence type="ECO:0000313" key="8">
    <source>
        <dbReference type="WBParaSite" id="TREG1_105920.1"/>
    </source>
</evidence>
<dbReference type="PANTHER" id="PTHR12951">
    <property type="entry name" value="RETINAL PROTEIN 4"/>
    <property type="match status" value="1"/>
</dbReference>
<dbReference type="WBParaSite" id="TREG1_105920.1">
    <property type="protein sequence ID" value="TREG1_105920.1"/>
    <property type="gene ID" value="TREG1_105920"/>
</dbReference>
<dbReference type="GO" id="GO:0042953">
    <property type="term" value="P:lipoprotein transport"/>
    <property type="evidence" value="ECO:0007669"/>
    <property type="project" value="TreeGrafter"/>
</dbReference>
<dbReference type="InterPro" id="IPR014756">
    <property type="entry name" value="Ig_E-set"/>
</dbReference>
<sequence length="212" mass="24957">MLKEGVENFGHFPKQNERRMTEDDKNNYEYEKILASKEVVSAEDVLKLKTATIGYLCSPNRNSYDIRFLSFSLRDVDSNNIIFEVQKPPSEYSQKDLEQHRCIRYQFNKEFLLLKTVGATVEFSNGSKHLSEFRMIERHYFKDKLLKSFDFNFGFVMPNSVNTVEHIYEFPKLTDNDVKDMVENPFETRSDSFYFVNGALIMHNKAEYAFNG</sequence>